<evidence type="ECO:0000313" key="2">
    <source>
        <dbReference type="EMBL" id="PGF33833.1"/>
    </source>
</evidence>
<dbReference type="EMBL" id="LKVB01000010">
    <property type="protein sequence ID" value="PHJ26406.1"/>
    <property type="molecule type" value="Genomic_DNA"/>
</dbReference>
<evidence type="ECO:0000313" key="5">
    <source>
        <dbReference type="Proteomes" id="UP000226191"/>
    </source>
</evidence>
<sequence>MTDVQRRVVITEGINVEGVKLALIAVPRPDRVAGTPSAKPPTVTNLPTAGVVSAMGLYLLTASNVLTLVGGVAASCLFLILAVSLAVVVVRFNALLTPHAHALQVTLEWLTVLVALILGITRQWTRIYRVYVNGKTERFHHALTD</sequence>
<reference evidence="3 4" key="2">
    <citation type="submission" date="2017-02" db="EMBL/GenBank/DDBJ databases">
        <title>Prevalence of linear plasmids in Propionibacterium acnes isolates obtained from cancerous prostatic tissue.</title>
        <authorList>
            <person name="Davidsson S."/>
            <person name="Bruggemann H."/>
        </authorList>
    </citation>
    <scope>NUCLEOTIDE SEQUENCE [LARGE SCALE GENOMIC DNA]</scope>
    <source>
        <strain evidence="3 4">09-9</strain>
    </source>
</reference>
<protein>
    <recommendedName>
        <fullName evidence="6">Membrane-spanning protein</fullName>
    </recommendedName>
</protein>
<proteinExistence type="predicted"/>
<dbReference type="AlphaFoldDB" id="A0A2C6LK01"/>
<dbReference type="KEGG" id="cacn:RN83_10750"/>
<dbReference type="Proteomes" id="UP000226191">
    <property type="component" value="Unassembled WGS sequence"/>
</dbReference>
<keyword evidence="1" id="KW-0472">Membrane</keyword>
<evidence type="ECO:0000313" key="4">
    <source>
        <dbReference type="Proteomes" id="UP000223982"/>
    </source>
</evidence>
<name>A0A2C6LK01_CUTAC</name>
<evidence type="ECO:0000313" key="3">
    <source>
        <dbReference type="EMBL" id="PHJ26406.1"/>
    </source>
</evidence>
<dbReference type="EMBL" id="MVCE01000003">
    <property type="protein sequence ID" value="PGF33833.1"/>
    <property type="molecule type" value="Genomic_DNA"/>
</dbReference>
<evidence type="ECO:0000256" key="1">
    <source>
        <dbReference type="SAM" id="Phobius"/>
    </source>
</evidence>
<feature type="transmembrane region" description="Helical" evidence="1">
    <location>
        <begin position="65"/>
        <end position="90"/>
    </location>
</feature>
<organism evidence="3 4">
    <name type="scientific">Cutibacterium acnes</name>
    <name type="common">Propionibacterium acnes</name>
    <dbReference type="NCBI Taxonomy" id="1747"/>
    <lineage>
        <taxon>Bacteria</taxon>
        <taxon>Bacillati</taxon>
        <taxon>Actinomycetota</taxon>
        <taxon>Actinomycetes</taxon>
        <taxon>Propionibacteriales</taxon>
        <taxon>Propionibacteriaceae</taxon>
        <taxon>Cutibacterium</taxon>
    </lineage>
</organism>
<keyword evidence="1" id="KW-0812">Transmembrane</keyword>
<feature type="transmembrane region" description="Helical" evidence="1">
    <location>
        <begin position="102"/>
        <end position="121"/>
    </location>
</feature>
<accession>A0A2C6LK01</accession>
<dbReference type="Proteomes" id="UP000223982">
    <property type="component" value="Unassembled WGS sequence"/>
</dbReference>
<comment type="caution">
    <text evidence="3">The sequence shown here is derived from an EMBL/GenBank/DDBJ whole genome shotgun (WGS) entry which is preliminary data.</text>
</comment>
<reference evidence="2 5" key="1">
    <citation type="submission" date="2017-02" db="EMBL/GenBank/DDBJ databases">
        <title>Prevalence of linear plasmids in Cutibacterium acnes isolates obtained from cancerous prostatic tissue.</title>
        <authorList>
            <person name="Davidsson S."/>
            <person name="Bruggemann H."/>
        </authorList>
    </citation>
    <scope>NUCLEOTIDE SEQUENCE [LARGE SCALE GENOMIC DNA]</scope>
    <source>
        <strain evidence="2 5">11-78</strain>
    </source>
</reference>
<keyword evidence="1" id="KW-1133">Transmembrane helix</keyword>
<evidence type="ECO:0008006" key="6">
    <source>
        <dbReference type="Google" id="ProtNLM"/>
    </source>
</evidence>
<gene>
    <name evidence="3" type="ORF">APS60_10775</name>
    <name evidence="2" type="ORF">B1B09_07955</name>
</gene>
<dbReference type="OrthoDB" id="568335at2"/>